<evidence type="ECO:0000256" key="3">
    <source>
        <dbReference type="RuleBase" id="RU000685"/>
    </source>
</evidence>
<keyword evidence="2 4" id="KW-0175">Coiled coil</keyword>
<dbReference type="SUPFAM" id="SSF64593">
    <property type="entry name" value="Intermediate filament protein, coiled coil region"/>
    <property type="match status" value="2"/>
</dbReference>
<dbReference type="InterPro" id="IPR002957">
    <property type="entry name" value="Keratin_I"/>
</dbReference>
<dbReference type="SMART" id="SM01391">
    <property type="entry name" value="Filament"/>
    <property type="match status" value="1"/>
</dbReference>
<dbReference type="PRINTS" id="PR01248">
    <property type="entry name" value="TYPE1KERATIN"/>
</dbReference>
<sequence>AAPAAGWTRPRDNQAVGTRVTRRALGISSIFVQGLHTADAAPVSSGNGRGGGGGGVSGRALVLNLDQLNSRFVEYIEKVRALEQRNRELEGHIRDCLHRRGSAHSSGTSLRHDWEQLYCQVSDVILDNARLMLQTENTQATGEDFKVRYENEQPFRQAVEEEITSLYKVMDDAKIAKMELESQIEHMKEETAYLTKNHEKDVKALYLQLADSQVEETDAPMETSLDHVLEAVRTHWEKTIEKNRAETDLWLDNKSEVVTAKLSQEEEAVEALRAEFNDVGSKVQSLQAETESLRALKRGLENSLNDTKHWYQIELQNLGAVISKLKAELSEIHSDVEQQQDDYEAIVNNKMRLEMEIGAYHGLLEGEESRLSSPAATGLGGLSFSSPATTQQSATSTAAPVGGTSQ</sequence>
<feature type="domain" description="IF rod" evidence="6">
    <location>
        <begin position="61"/>
        <end position="371"/>
    </location>
</feature>
<dbReference type="PANTHER" id="PTHR23239">
    <property type="entry name" value="INTERMEDIATE FILAMENT"/>
    <property type="match status" value="1"/>
</dbReference>
<dbReference type="Gene3D" id="1.20.5.170">
    <property type="match status" value="1"/>
</dbReference>
<evidence type="ECO:0000256" key="5">
    <source>
        <dbReference type="SAM" id="MobiDB-lite"/>
    </source>
</evidence>
<dbReference type="AlphaFoldDB" id="V9L047"/>
<dbReference type="GO" id="GO:0045109">
    <property type="term" value="P:intermediate filament organization"/>
    <property type="evidence" value="ECO:0007669"/>
    <property type="project" value="TreeGrafter"/>
</dbReference>
<dbReference type="GO" id="GO:0005882">
    <property type="term" value="C:intermediate filament"/>
    <property type="evidence" value="ECO:0007669"/>
    <property type="project" value="UniProtKB-KW"/>
</dbReference>
<dbReference type="InterPro" id="IPR039008">
    <property type="entry name" value="IF_rod_dom"/>
</dbReference>
<feature type="region of interest" description="Disordered" evidence="5">
    <location>
        <begin position="371"/>
        <end position="406"/>
    </location>
</feature>
<comment type="similarity">
    <text evidence="3">Belongs to the intermediate filament family.</text>
</comment>
<accession>V9L047</accession>
<feature type="coiled-coil region" evidence="4">
    <location>
        <begin position="65"/>
        <end position="99"/>
    </location>
</feature>
<protein>
    <submittedName>
        <fullName evidence="7">Phakinin</fullName>
    </submittedName>
</protein>
<proteinExistence type="evidence at transcript level"/>
<feature type="non-terminal residue" evidence="7">
    <location>
        <position position="1"/>
    </location>
</feature>
<keyword evidence="1 3" id="KW-0403">Intermediate filament</keyword>
<evidence type="ECO:0000256" key="1">
    <source>
        <dbReference type="ARBA" id="ARBA00022754"/>
    </source>
</evidence>
<reference evidence="7" key="1">
    <citation type="journal article" date="2014" name="Nature">
        <title>Elephant shark genome provides unique insights into gnathostome evolution.</title>
        <authorList>
            <consortium name="International Elephant Shark Genome Sequencing Consortium"/>
            <person name="Venkatesh B."/>
            <person name="Lee A.P."/>
            <person name="Ravi V."/>
            <person name="Maurya A.K."/>
            <person name="Lian M.M."/>
            <person name="Swann J.B."/>
            <person name="Ohta Y."/>
            <person name="Flajnik M.F."/>
            <person name="Sutoh Y."/>
            <person name="Kasahara M."/>
            <person name="Hoon S."/>
            <person name="Gangu V."/>
            <person name="Roy S.W."/>
            <person name="Irimia M."/>
            <person name="Korzh V."/>
            <person name="Kondrychyn I."/>
            <person name="Lim Z.W."/>
            <person name="Tay B.H."/>
            <person name="Tohari S."/>
            <person name="Kong K.W."/>
            <person name="Ho S."/>
            <person name="Lorente-Galdos B."/>
            <person name="Quilez J."/>
            <person name="Marques-Bonet T."/>
            <person name="Raney B.J."/>
            <person name="Ingham P.W."/>
            <person name="Tay A."/>
            <person name="Hillier L.W."/>
            <person name="Minx P."/>
            <person name="Boehm T."/>
            <person name="Wilson R.K."/>
            <person name="Brenner S."/>
            <person name="Warren W.C."/>
        </authorList>
    </citation>
    <scope>NUCLEOTIDE SEQUENCE</scope>
    <source>
        <tissue evidence="7">Heart</tissue>
    </source>
</reference>
<feature type="coiled-coil region" evidence="4">
    <location>
        <begin position="170"/>
        <end position="197"/>
    </location>
</feature>
<name>V9L047_CALMI</name>
<dbReference type="GO" id="GO:0005198">
    <property type="term" value="F:structural molecule activity"/>
    <property type="evidence" value="ECO:0007669"/>
    <property type="project" value="InterPro"/>
</dbReference>
<dbReference type="PROSITE" id="PS00226">
    <property type="entry name" value="IF_ROD_1"/>
    <property type="match status" value="1"/>
</dbReference>
<dbReference type="InterPro" id="IPR018039">
    <property type="entry name" value="IF_conserved"/>
</dbReference>
<dbReference type="Gene3D" id="1.20.5.500">
    <property type="entry name" value="Single helix bin"/>
    <property type="match status" value="1"/>
</dbReference>
<evidence type="ECO:0000256" key="4">
    <source>
        <dbReference type="SAM" id="Coils"/>
    </source>
</evidence>
<dbReference type="PANTHER" id="PTHR23239:SF32">
    <property type="entry name" value="PHAKININ"/>
    <property type="match status" value="1"/>
</dbReference>
<feature type="coiled-coil region" evidence="4">
    <location>
        <begin position="255"/>
        <end position="356"/>
    </location>
</feature>
<evidence type="ECO:0000256" key="2">
    <source>
        <dbReference type="ARBA" id="ARBA00023054"/>
    </source>
</evidence>
<feature type="compositionally biased region" description="Low complexity" evidence="5">
    <location>
        <begin position="385"/>
        <end position="400"/>
    </location>
</feature>
<evidence type="ECO:0000259" key="6">
    <source>
        <dbReference type="PROSITE" id="PS51842"/>
    </source>
</evidence>
<organism evidence="7">
    <name type="scientific">Callorhinchus milii</name>
    <name type="common">Ghost shark</name>
    <dbReference type="NCBI Taxonomy" id="7868"/>
    <lineage>
        <taxon>Eukaryota</taxon>
        <taxon>Metazoa</taxon>
        <taxon>Chordata</taxon>
        <taxon>Craniata</taxon>
        <taxon>Vertebrata</taxon>
        <taxon>Chondrichthyes</taxon>
        <taxon>Holocephali</taxon>
        <taxon>Chimaeriformes</taxon>
        <taxon>Callorhinchidae</taxon>
        <taxon>Callorhinchus</taxon>
    </lineage>
</organism>
<evidence type="ECO:0000313" key="7">
    <source>
        <dbReference type="EMBL" id="AFP04510.1"/>
    </source>
</evidence>
<dbReference type="PROSITE" id="PS51842">
    <property type="entry name" value="IF_ROD_2"/>
    <property type="match status" value="1"/>
</dbReference>
<dbReference type="EMBL" id="JW871992">
    <property type="protein sequence ID" value="AFP04510.1"/>
    <property type="molecule type" value="mRNA"/>
</dbReference>
<dbReference type="Gene3D" id="1.20.5.1160">
    <property type="entry name" value="Vasodilator-stimulated phosphoprotein"/>
    <property type="match status" value="1"/>
</dbReference>
<dbReference type="Pfam" id="PF00038">
    <property type="entry name" value="Filament"/>
    <property type="match status" value="1"/>
</dbReference>